<dbReference type="InterPro" id="IPR002645">
    <property type="entry name" value="STAS_dom"/>
</dbReference>
<protein>
    <submittedName>
        <fullName evidence="2">Anti-anti-sigma regulatory factor (Antagonist of anti-sigma factor)</fullName>
    </submittedName>
</protein>
<accession>A0A1M6IQY6</accession>
<dbReference type="CDD" id="cd07043">
    <property type="entry name" value="STAS_anti-anti-sigma_factors"/>
    <property type="match status" value="1"/>
</dbReference>
<organism evidence="2 3">
    <name type="scientific">Malonomonas rubra DSM 5091</name>
    <dbReference type="NCBI Taxonomy" id="1122189"/>
    <lineage>
        <taxon>Bacteria</taxon>
        <taxon>Pseudomonadati</taxon>
        <taxon>Thermodesulfobacteriota</taxon>
        <taxon>Desulfuromonadia</taxon>
        <taxon>Desulfuromonadales</taxon>
        <taxon>Geopsychrobacteraceae</taxon>
        <taxon>Malonomonas</taxon>
    </lineage>
</organism>
<dbReference type="RefSeq" id="WP_072908787.1">
    <property type="nucleotide sequence ID" value="NZ_FQZT01000007.1"/>
</dbReference>
<dbReference type="OrthoDB" id="5397031at2"/>
<dbReference type="InterPro" id="IPR052746">
    <property type="entry name" value="MlaB_ABC_Transporter"/>
</dbReference>
<dbReference type="Proteomes" id="UP000184171">
    <property type="component" value="Unassembled WGS sequence"/>
</dbReference>
<dbReference type="InterPro" id="IPR036513">
    <property type="entry name" value="STAS_dom_sf"/>
</dbReference>
<proteinExistence type="predicted"/>
<dbReference type="PANTHER" id="PTHR35849:SF2">
    <property type="entry name" value="BLR2341 PROTEIN"/>
    <property type="match status" value="1"/>
</dbReference>
<keyword evidence="3" id="KW-1185">Reference proteome</keyword>
<evidence type="ECO:0000313" key="3">
    <source>
        <dbReference type="Proteomes" id="UP000184171"/>
    </source>
</evidence>
<dbReference type="Gene3D" id="3.30.750.24">
    <property type="entry name" value="STAS domain"/>
    <property type="match status" value="1"/>
</dbReference>
<dbReference type="AlphaFoldDB" id="A0A1M6IQY6"/>
<sequence>MLNIQQDVEQDRLLLKLEGDATIETASQLHQALLEGLQNYKDVQIDCSAIESIDLYALQMLCSAHRSSVAWEKSFTYSGILSPAAVSAIATSGLKRDHGCSLCPDGVCCMWAVSCTSSS</sequence>
<dbReference type="PROSITE" id="PS50801">
    <property type="entry name" value="STAS"/>
    <property type="match status" value="1"/>
</dbReference>
<dbReference type="EMBL" id="FQZT01000007">
    <property type="protein sequence ID" value="SHJ36891.1"/>
    <property type="molecule type" value="Genomic_DNA"/>
</dbReference>
<gene>
    <name evidence="2" type="ORF">SAMN02745165_02211</name>
</gene>
<dbReference type="PANTHER" id="PTHR35849">
    <property type="entry name" value="BLR2341 PROTEIN"/>
    <property type="match status" value="1"/>
</dbReference>
<reference evidence="2 3" key="1">
    <citation type="submission" date="2016-11" db="EMBL/GenBank/DDBJ databases">
        <authorList>
            <person name="Jaros S."/>
            <person name="Januszkiewicz K."/>
            <person name="Wedrychowicz H."/>
        </authorList>
    </citation>
    <scope>NUCLEOTIDE SEQUENCE [LARGE SCALE GENOMIC DNA]</scope>
    <source>
        <strain evidence="2 3">DSM 5091</strain>
    </source>
</reference>
<evidence type="ECO:0000313" key="2">
    <source>
        <dbReference type="EMBL" id="SHJ36891.1"/>
    </source>
</evidence>
<feature type="domain" description="STAS" evidence="1">
    <location>
        <begin position="2"/>
        <end position="61"/>
    </location>
</feature>
<dbReference type="SUPFAM" id="SSF52091">
    <property type="entry name" value="SpoIIaa-like"/>
    <property type="match status" value="1"/>
</dbReference>
<dbReference type="STRING" id="1122189.SAMN02745165_02211"/>
<name>A0A1M6IQY6_MALRU</name>
<dbReference type="InterPro" id="IPR058548">
    <property type="entry name" value="MlaB-like_STAS"/>
</dbReference>
<evidence type="ECO:0000259" key="1">
    <source>
        <dbReference type="PROSITE" id="PS50801"/>
    </source>
</evidence>
<dbReference type="Pfam" id="PF13466">
    <property type="entry name" value="STAS_2"/>
    <property type="match status" value="1"/>
</dbReference>